<evidence type="ECO:0000256" key="1">
    <source>
        <dbReference type="ARBA" id="ARBA00022801"/>
    </source>
</evidence>
<comment type="caution">
    <text evidence="3">The sequence shown here is derived from an EMBL/GenBank/DDBJ whole genome shotgun (WGS) entry which is preliminary data.</text>
</comment>
<dbReference type="InterPro" id="IPR029058">
    <property type="entry name" value="AB_hydrolase_fold"/>
</dbReference>
<evidence type="ECO:0000313" key="3">
    <source>
        <dbReference type="EMBL" id="KAF5406397.1"/>
    </source>
</evidence>
<evidence type="ECO:0000313" key="4">
    <source>
        <dbReference type="Proteomes" id="UP000748531"/>
    </source>
</evidence>
<dbReference type="OrthoDB" id="433474at2759"/>
<keyword evidence="4" id="KW-1185">Reference proteome</keyword>
<gene>
    <name evidence="3" type="ORF">PHET_00068</name>
</gene>
<organism evidence="3 4">
    <name type="scientific">Paragonimus heterotremus</name>
    <dbReference type="NCBI Taxonomy" id="100268"/>
    <lineage>
        <taxon>Eukaryota</taxon>
        <taxon>Metazoa</taxon>
        <taxon>Spiralia</taxon>
        <taxon>Lophotrochozoa</taxon>
        <taxon>Platyhelminthes</taxon>
        <taxon>Trematoda</taxon>
        <taxon>Digenea</taxon>
        <taxon>Plagiorchiida</taxon>
        <taxon>Troglotremata</taxon>
        <taxon>Troglotrematidae</taxon>
        <taxon>Paragonimus</taxon>
    </lineage>
</organism>
<reference evidence="3" key="1">
    <citation type="submission" date="2019-05" db="EMBL/GenBank/DDBJ databases">
        <title>Annotation for the trematode Paragonimus heterotremus.</title>
        <authorList>
            <person name="Choi Y.-J."/>
        </authorList>
    </citation>
    <scope>NUCLEOTIDE SEQUENCE</scope>
    <source>
        <strain evidence="3">LC</strain>
    </source>
</reference>
<dbReference type="PANTHER" id="PTHR48081:SF33">
    <property type="entry name" value="KYNURENINE FORMAMIDASE"/>
    <property type="match status" value="1"/>
</dbReference>
<dbReference type="SUPFAM" id="SSF53474">
    <property type="entry name" value="alpha/beta-Hydrolases"/>
    <property type="match status" value="1"/>
</dbReference>
<dbReference type="PANTHER" id="PTHR48081">
    <property type="entry name" value="AB HYDROLASE SUPERFAMILY PROTEIN C4A8.06C"/>
    <property type="match status" value="1"/>
</dbReference>
<feature type="domain" description="Alpha/beta hydrolase fold-3" evidence="2">
    <location>
        <begin position="100"/>
        <end position="240"/>
    </location>
</feature>
<dbReference type="InterPro" id="IPR013094">
    <property type="entry name" value="AB_hydrolase_3"/>
</dbReference>
<accession>A0A8J4SVA2</accession>
<proteinExistence type="predicted"/>
<sequence length="344" mass="39205">MEAFASDQLPELDAEIDCLYDTVRWLKEVKSKPSGATGEERQRLARVLKTQSDICRASPTIVEHCDFGVFYGQKADHKAGTEAFDWFPPAVWKRDQQHVVVYIHGGFWRALDLSESSHWATPITQAGGVFVALAYRLAPWQPLHNMPISLCKALSQIYSHTQKRIQQILHIKPNIKIHLVGHSAGAQLAMETFYAAHFKDGKYKDWLSAVNSLILISGLYDLRPLIHTTANAALRLTSTEQAWTCSPLRYVTDSSSRLLEYTRSVRWLIAWAQYDPPGFIEQSKCMIDELHKTLRNPAETTLFNEIETFCIDDEDHFTSIEGLHYGVATSTLLRRIVQFLRLDE</sequence>
<evidence type="ECO:0000259" key="2">
    <source>
        <dbReference type="Pfam" id="PF07859"/>
    </source>
</evidence>
<dbReference type="InterPro" id="IPR050300">
    <property type="entry name" value="GDXG_lipolytic_enzyme"/>
</dbReference>
<dbReference type="Pfam" id="PF07859">
    <property type="entry name" value="Abhydrolase_3"/>
    <property type="match status" value="1"/>
</dbReference>
<dbReference type="Proteomes" id="UP000748531">
    <property type="component" value="Unassembled WGS sequence"/>
</dbReference>
<name>A0A8J4SVA2_9TREM</name>
<dbReference type="AlphaFoldDB" id="A0A8J4SVA2"/>
<dbReference type="Gene3D" id="3.40.50.1820">
    <property type="entry name" value="alpha/beta hydrolase"/>
    <property type="match status" value="1"/>
</dbReference>
<keyword evidence="1" id="KW-0378">Hydrolase</keyword>
<dbReference type="EMBL" id="LUCH01000018">
    <property type="protein sequence ID" value="KAF5406397.1"/>
    <property type="molecule type" value="Genomic_DNA"/>
</dbReference>
<dbReference type="GO" id="GO:0004061">
    <property type="term" value="F:arylformamidase activity"/>
    <property type="evidence" value="ECO:0007669"/>
    <property type="project" value="TreeGrafter"/>
</dbReference>
<protein>
    <recommendedName>
        <fullName evidence="2">Alpha/beta hydrolase fold-3 domain-containing protein</fullName>
    </recommendedName>
</protein>